<reference evidence="1 2" key="1">
    <citation type="journal article" date="2012" name="J. Bacteriol.">
        <title>Genome Sequence of Nitratireductor indicus Type Strain C115.</title>
        <authorList>
            <person name="Lai Q."/>
            <person name="Li G."/>
            <person name="Yu Z."/>
            <person name="Shao Z."/>
        </authorList>
    </citation>
    <scope>NUCLEOTIDE SEQUENCE [LARGE SCALE GENOMIC DNA]</scope>
    <source>
        <strain evidence="1 2">C115</strain>
    </source>
</reference>
<evidence type="ECO:0000313" key="1">
    <source>
        <dbReference type="EMBL" id="EKF39959.1"/>
    </source>
</evidence>
<accession>K2NQ21</accession>
<organism evidence="1 2">
    <name type="scientific">Nitratireductor indicus C115</name>
    <dbReference type="NCBI Taxonomy" id="1231190"/>
    <lineage>
        <taxon>Bacteria</taxon>
        <taxon>Pseudomonadati</taxon>
        <taxon>Pseudomonadota</taxon>
        <taxon>Alphaproteobacteria</taxon>
        <taxon>Hyphomicrobiales</taxon>
        <taxon>Phyllobacteriaceae</taxon>
        <taxon>Nitratireductor</taxon>
    </lineage>
</organism>
<dbReference type="Proteomes" id="UP000007374">
    <property type="component" value="Unassembled WGS sequence"/>
</dbReference>
<sequence>MAIEITIDRSKAGEIVPWQLSNAGSPGADSYSWIIDPSCYVLAPWTLRPLDTRTINSGRDFPLLAATRAGVTSIANAFFNGTFLDCKVRGAIPGKYYQIGYMQNGATLGGDSDDGVVIQEFDAADYASTGTPTVIQFYNDPAPTVNRGGGVQSLVYEPPARPGLTIELVLDDALLPPQGTPVIGGYHANNGFAAWSWIIDPICYEYAAEAGNSASVYGPMRVQIDPLNETASLIWSHGDDEMLRLRLGHVGKNDLFNIAGYDRASTGPIPSAVWSAIVDTETDFFPPLIFHSTEAVVDEGAVQIYTGGNHGSDGNSGGSITASPLSWSCEIDGRALGEYFEGAAQRVVFRFTNQVMAWNTWSLPRYALRQHFTVIVTPGSLEFWAEVEALENITVQTDNGLQLLKNGYETVAFYEGDTAVRRPIADDWNAGPRSAAPNAWAGVLASPTNGYMASWMDRAYEAGDGRNLDPESPFIRTTPGKIYHAIVAAHATPMAPGAFYRYHGGYTWAPKTIVSGDLDSALLFMKSDKPHLAYAFLAAGSGTIMLPRDFVGKAVGSQVISATNKIDVSAPGTDYADEAIT</sequence>
<dbReference type="STRING" id="721133.SAMN05216176_11767"/>
<dbReference type="AlphaFoldDB" id="K2NQ21"/>
<proteinExistence type="predicted"/>
<dbReference type="EMBL" id="AMSI01000032">
    <property type="protein sequence ID" value="EKF39959.1"/>
    <property type="molecule type" value="Genomic_DNA"/>
</dbReference>
<dbReference type="eggNOG" id="ENOG502ZC1Z">
    <property type="taxonomic scope" value="Bacteria"/>
</dbReference>
<gene>
    <name evidence="1" type="ORF">NA8A_23342</name>
</gene>
<evidence type="ECO:0000313" key="2">
    <source>
        <dbReference type="Proteomes" id="UP000007374"/>
    </source>
</evidence>
<comment type="caution">
    <text evidence="1">The sequence shown here is derived from an EMBL/GenBank/DDBJ whole genome shotgun (WGS) entry which is preliminary data.</text>
</comment>
<dbReference type="PATRIC" id="fig|1231190.3.peg.4808"/>
<protein>
    <submittedName>
        <fullName evidence="1">Uncharacterized protein</fullName>
    </submittedName>
</protein>
<keyword evidence="2" id="KW-1185">Reference proteome</keyword>
<name>K2NQ21_9HYPH</name>